<evidence type="ECO:0000313" key="2">
    <source>
        <dbReference type="Proteomes" id="UP000070442"/>
    </source>
</evidence>
<comment type="caution">
    <text evidence="1">The sequence shown here is derived from an EMBL/GenBank/DDBJ whole genome shotgun (WGS) entry which is preliminary data.</text>
</comment>
<proteinExistence type="predicted"/>
<gene>
    <name evidence="1" type="ORF">HMPREF1863_00965</name>
</gene>
<protein>
    <submittedName>
        <fullName evidence="1">Uncharacterized protein</fullName>
    </submittedName>
</protein>
<dbReference type="PATRIC" id="fig|755172.3.peg.924"/>
<dbReference type="Proteomes" id="UP000070442">
    <property type="component" value="Unassembled WGS sequence"/>
</dbReference>
<organism evidence="1 2">
    <name type="scientific">Aedoeadaptatus coxii</name>
    <dbReference type="NCBI Taxonomy" id="755172"/>
    <lineage>
        <taxon>Bacteria</taxon>
        <taxon>Bacillati</taxon>
        <taxon>Bacillota</taxon>
        <taxon>Tissierellia</taxon>
        <taxon>Tissierellales</taxon>
        <taxon>Peptoniphilaceae</taxon>
        <taxon>Aedoeadaptatus</taxon>
    </lineage>
</organism>
<keyword evidence="2" id="KW-1185">Reference proteome</keyword>
<reference evidence="2" key="1">
    <citation type="submission" date="2016-01" db="EMBL/GenBank/DDBJ databases">
        <authorList>
            <person name="Mitreva M."/>
            <person name="Pepin K.H."/>
            <person name="Mihindukulasuriya K.A."/>
            <person name="Fulton R."/>
            <person name="Fronick C."/>
            <person name="O'Laughlin M."/>
            <person name="Miner T."/>
            <person name="Herter B."/>
            <person name="Rosa B.A."/>
            <person name="Cordes M."/>
            <person name="Tomlinson C."/>
            <person name="Wollam A."/>
            <person name="Palsikar V.B."/>
            <person name="Mardis E.R."/>
            <person name="Wilson R.K."/>
        </authorList>
    </citation>
    <scope>NUCLEOTIDE SEQUENCE [LARGE SCALE GENOMIC DNA]</scope>
    <source>
        <strain evidence="2">DNF00729</strain>
    </source>
</reference>
<sequence>MVTGRCYQSNKKSYHQIRYQSDKLCKENSLSVIDEFYESYKKKYNIKGKSWYENEQAKHGTSWKSRLQFDKDPINLYIEPIF</sequence>
<dbReference type="STRING" id="755172.HMPREF1863_00965"/>
<name>A0A134AFU2_9FIRM</name>
<dbReference type="EMBL" id="LSDG01000027">
    <property type="protein sequence ID" value="KXB66583.1"/>
    <property type="molecule type" value="Genomic_DNA"/>
</dbReference>
<accession>A0A134AFU2</accession>
<evidence type="ECO:0000313" key="1">
    <source>
        <dbReference type="EMBL" id="KXB66583.1"/>
    </source>
</evidence>
<dbReference type="AlphaFoldDB" id="A0A134AFU2"/>